<dbReference type="EMBL" id="KF547927">
    <property type="protein sequence ID" value="AHA92078.1"/>
    <property type="molecule type" value="Genomic_DNA"/>
</dbReference>
<reference evidence="1" key="1">
    <citation type="submission" date="2013-08" db="EMBL/GenBank/DDBJ databases">
        <title>Identification of novel archaea and viruses from Sulfolobales-dominated Mexican hot springs metagenomes.</title>
        <authorList>
            <person name="Servin-Garciduenas L.E."/>
            <person name="Erdmann S."/>
            <person name="Peng X."/>
            <person name="Garrett R.A."/>
            <person name="Martinez-Romero E."/>
        </authorList>
    </citation>
    <scope>NUCLEOTIDE SEQUENCE</scope>
</reference>
<gene>
    <name evidence="1" type="primary">orf11</name>
</gene>
<organism evidence="1">
    <name type="scientific">Los Azufres archaeal virus 2</name>
    <dbReference type="NCBI Taxonomy" id="1425359"/>
    <lineage>
        <taxon>Viruses</taxon>
    </lineage>
</organism>
<sequence length="72" mass="8030">MYSSRTSAFASEIPHAVLRSLIGSFGSFAQISFMPSIEYPTPRVTTFSPWVGIMISASYRSWWRGQGLHKSA</sequence>
<protein>
    <submittedName>
        <fullName evidence="1">Uncharacterized protein</fullName>
    </submittedName>
</protein>
<accession>A0A0A0P541</accession>
<proteinExistence type="predicted"/>
<evidence type="ECO:0000313" key="1">
    <source>
        <dbReference type="EMBL" id="AHA92078.1"/>
    </source>
</evidence>
<name>A0A0A0P541_9VIRU</name>